<dbReference type="PANTHER" id="PTHR38791:SF13">
    <property type="entry name" value="ZN(2)-C6 FUNGAL-TYPE DOMAIN-CONTAINING PROTEIN"/>
    <property type="match status" value="1"/>
</dbReference>
<feature type="region of interest" description="Disordered" evidence="4">
    <location>
        <begin position="65"/>
        <end position="100"/>
    </location>
</feature>
<organism evidence="5 6">
    <name type="scientific">Capronia coronata CBS 617.96</name>
    <dbReference type="NCBI Taxonomy" id="1182541"/>
    <lineage>
        <taxon>Eukaryota</taxon>
        <taxon>Fungi</taxon>
        <taxon>Dikarya</taxon>
        <taxon>Ascomycota</taxon>
        <taxon>Pezizomycotina</taxon>
        <taxon>Eurotiomycetes</taxon>
        <taxon>Chaetothyriomycetidae</taxon>
        <taxon>Chaetothyriales</taxon>
        <taxon>Herpotrichiellaceae</taxon>
        <taxon>Capronia</taxon>
    </lineage>
</organism>
<dbReference type="HOGENOM" id="CLU_419757_0_0_1"/>
<keyword evidence="2" id="KW-0804">Transcription</keyword>
<evidence type="ECO:0008006" key="7">
    <source>
        <dbReference type="Google" id="ProtNLM"/>
    </source>
</evidence>
<dbReference type="OrthoDB" id="2991872at2759"/>
<dbReference type="AlphaFoldDB" id="W9YWE8"/>
<evidence type="ECO:0000256" key="1">
    <source>
        <dbReference type="ARBA" id="ARBA00023015"/>
    </source>
</evidence>
<feature type="compositionally biased region" description="Polar residues" evidence="4">
    <location>
        <begin position="490"/>
        <end position="503"/>
    </location>
</feature>
<keyword evidence="3" id="KW-0539">Nucleus</keyword>
<name>W9YWE8_9EURO</name>
<dbReference type="Proteomes" id="UP000019484">
    <property type="component" value="Unassembled WGS sequence"/>
</dbReference>
<comment type="caution">
    <text evidence="5">The sequence shown here is derived from an EMBL/GenBank/DDBJ whole genome shotgun (WGS) entry which is preliminary data.</text>
</comment>
<proteinExistence type="predicted"/>
<gene>
    <name evidence="5" type="ORF">A1O1_01993</name>
</gene>
<protein>
    <recommendedName>
        <fullName evidence="7">Zn(2)-C6 fungal-type domain-containing protein</fullName>
    </recommendedName>
</protein>
<keyword evidence="6" id="KW-1185">Reference proteome</keyword>
<feature type="compositionally biased region" description="Low complexity" evidence="4">
    <location>
        <begin position="522"/>
        <end position="539"/>
    </location>
</feature>
<feature type="compositionally biased region" description="Basic and acidic residues" evidence="4">
    <location>
        <begin position="726"/>
        <end position="736"/>
    </location>
</feature>
<dbReference type="STRING" id="1182541.W9YWE8"/>
<dbReference type="GeneID" id="19156894"/>
<dbReference type="InterPro" id="IPR001138">
    <property type="entry name" value="Zn2Cys6_DnaBD"/>
</dbReference>
<reference evidence="5 6" key="1">
    <citation type="submission" date="2013-03" db="EMBL/GenBank/DDBJ databases">
        <title>The Genome Sequence of Capronia coronata CBS 617.96.</title>
        <authorList>
            <consortium name="The Broad Institute Genomics Platform"/>
            <person name="Cuomo C."/>
            <person name="de Hoog S."/>
            <person name="Gorbushina A."/>
            <person name="Walker B."/>
            <person name="Young S.K."/>
            <person name="Zeng Q."/>
            <person name="Gargeya S."/>
            <person name="Fitzgerald M."/>
            <person name="Haas B."/>
            <person name="Abouelleil A."/>
            <person name="Allen A.W."/>
            <person name="Alvarado L."/>
            <person name="Arachchi H.M."/>
            <person name="Berlin A.M."/>
            <person name="Chapman S.B."/>
            <person name="Gainer-Dewar J."/>
            <person name="Goldberg J."/>
            <person name="Griggs A."/>
            <person name="Gujja S."/>
            <person name="Hansen M."/>
            <person name="Howarth C."/>
            <person name="Imamovic A."/>
            <person name="Ireland A."/>
            <person name="Larimer J."/>
            <person name="McCowan C."/>
            <person name="Murphy C."/>
            <person name="Pearson M."/>
            <person name="Poon T.W."/>
            <person name="Priest M."/>
            <person name="Roberts A."/>
            <person name="Saif S."/>
            <person name="Shea T."/>
            <person name="Sisk P."/>
            <person name="Sykes S."/>
            <person name="Wortman J."/>
            <person name="Nusbaum C."/>
            <person name="Birren B."/>
        </authorList>
    </citation>
    <scope>NUCLEOTIDE SEQUENCE [LARGE SCALE GENOMIC DNA]</scope>
    <source>
        <strain evidence="5 6">CBS 617.96</strain>
    </source>
</reference>
<dbReference type="EMBL" id="AMWN01000002">
    <property type="protein sequence ID" value="EXJ93601.1"/>
    <property type="molecule type" value="Genomic_DNA"/>
</dbReference>
<dbReference type="CDD" id="cd00067">
    <property type="entry name" value="GAL4"/>
    <property type="match status" value="1"/>
</dbReference>
<dbReference type="RefSeq" id="XP_007721095.1">
    <property type="nucleotide sequence ID" value="XM_007722905.1"/>
</dbReference>
<feature type="compositionally biased region" description="Low complexity" evidence="4">
    <location>
        <begin position="616"/>
        <end position="632"/>
    </location>
</feature>
<feature type="region of interest" description="Disordered" evidence="4">
    <location>
        <begin position="707"/>
        <end position="739"/>
    </location>
</feature>
<dbReference type="GO" id="GO:0008270">
    <property type="term" value="F:zinc ion binding"/>
    <property type="evidence" value="ECO:0007669"/>
    <property type="project" value="InterPro"/>
</dbReference>
<accession>W9YWE8</accession>
<dbReference type="PANTHER" id="PTHR38791">
    <property type="entry name" value="ZN(II)2CYS6 TRANSCRIPTION FACTOR (EUROFUNG)-RELATED-RELATED"/>
    <property type="match status" value="1"/>
</dbReference>
<evidence type="ECO:0000256" key="2">
    <source>
        <dbReference type="ARBA" id="ARBA00023163"/>
    </source>
</evidence>
<dbReference type="GO" id="GO:0000981">
    <property type="term" value="F:DNA-binding transcription factor activity, RNA polymerase II-specific"/>
    <property type="evidence" value="ECO:0007669"/>
    <property type="project" value="InterPro"/>
</dbReference>
<feature type="compositionally biased region" description="Low complexity" evidence="4">
    <location>
        <begin position="551"/>
        <end position="596"/>
    </location>
</feature>
<feature type="compositionally biased region" description="Low complexity" evidence="4">
    <location>
        <begin position="82"/>
        <end position="98"/>
    </location>
</feature>
<feature type="region of interest" description="Disordered" evidence="4">
    <location>
        <begin position="478"/>
        <end position="632"/>
    </location>
</feature>
<evidence type="ECO:0000313" key="5">
    <source>
        <dbReference type="EMBL" id="EXJ93601.1"/>
    </source>
</evidence>
<evidence type="ECO:0000256" key="4">
    <source>
        <dbReference type="SAM" id="MobiDB-lite"/>
    </source>
</evidence>
<evidence type="ECO:0000313" key="6">
    <source>
        <dbReference type="Proteomes" id="UP000019484"/>
    </source>
</evidence>
<dbReference type="InterPro" id="IPR053175">
    <property type="entry name" value="DHMBA_Reg_Transcription_Factor"/>
</dbReference>
<keyword evidence="1" id="KW-0805">Transcription regulation</keyword>
<evidence type="ECO:0000256" key="3">
    <source>
        <dbReference type="ARBA" id="ARBA00023242"/>
    </source>
</evidence>
<sequence length="786" mass="85597">MQDSTCEGNYDLPTIHPFSRLSHSDTLPSQCDETKPTCQRCKKAQRVCLWAPSEQARFSIHLENRYASGQTKRPRGPRRALSTTSTSRTCSTGTNTNTLLPREPRLDLQTRAVLHYLHHQVQTRAEAPSLAKTLYDCVSSRTGQSEMVDLAISSIALAVYSHTQHHPPAATQATVQYQHLLRVVRSTLPRLDRYNINACLLAICLMGRYEDTVSRPDSIASCPSFSHHDGALAVLRIWRDLQKRLLSCQEMMTMEVGVPDIVKQTRRGLIRSAMLRNLSFPGWISDGSVFGESGRELVYDSILVDLTNLRHRLGNVETGSTTDYYSELEKMNYQAVDLDLTLQRWSNQFPSAWNYERCWLDGAERDRLPDHFYSDAAAAASASPVYVYAYTSAVYAAVWLQYFSTRMLLGSTRLRILRLLIQACRVGAVQEGDQDPLHVSTMAERYGQEYRECLAQLKSAADGLAASIPSCLGRVKLKTERQGQPRPRKQTASPVNATGTRSTGTKDSELGICHGQDEGLYTSGSTSSITTTGTSRTAGSGSGSGPAFSQTESSTSTPPESAARHPSTPSTSSISPISTSLAPPSSSTSSSCSPSSAYLNSGPATLPIASHQLPDSTATAPESETTPASSAMAIPIPNEININPYLASLAVWPLSIASGIDMNMNFNMEPNRPTSPAGLGGLGTCGDNIVDQSNTIPITISTTTITGSGGNTGSFNTHTTLSSSTREQEDPKREDCLDSSDWSTSIQAELANMQTWFRAELGRLGRVIGTRVVEGAQVNGEWWVRL</sequence>
<dbReference type="eggNOG" id="ENOG502RQIX">
    <property type="taxonomic scope" value="Eukaryota"/>
</dbReference>